<dbReference type="RefSeq" id="WP_269430030.1">
    <property type="nucleotide sequence ID" value="NZ_JNBQ01000055.1"/>
</dbReference>
<dbReference type="GO" id="GO:0000976">
    <property type="term" value="F:transcription cis-regulatory region binding"/>
    <property type="evidence" value="ECO:0007669"/>
    <property type="project" value="TreeGrafter"/>
</dbReference>
<gene>
    <name evidence="11" type="ORF">FB00_20350</name>
</gene>
<dbReference type="PANTHER" id="PTHR48111">
    <property type="entry name" value="REGULATOR OF RPOS"/>
    <property type="match status" value="1"/>
</dbReference>
<dbReference type="Gene3D" id="6.10.250.690">
    <property type="match status" value="1"/>
</dbReference>
<sequence length="224" mass="24798">MKDDTRVLVVEDDRQLARMLAEILVGEGYVVDVAHDGQRGLHLGLTQEYDLLVLDRGLPAIEGLDLLSRLRSRGVLTPVLVLSALGNPADRVVGLDAGAEDYVGKPFDVEELLARLRALRRRTEASPSGSGVVRLPGGTFDAASRRVTTDDGTTVDLSSRESVLTELLARHPRQVFRREDLLHRVFPDATDPGVVDTYVYYLRRKLGRQAVETVRGLGYRWGEL</sequence>
<evidence type="ECO:0000313" key="11">
    <source>
        <dbReference type="EMBL" id="KLN32934.1"/>
    </source>
</evidence>
<dbReference type="InterPro" id="IPR011006">
    <property type="entry name" value="CheY-like_superfamily"/>
</dbReference>
<dbReference type="PANTHER" id="PTHR48111:SF22">
    <property type="entry name" value="REGULATOR OF RPOS"/>
    <property type="match status" value="1"/>
</dbReference>
<dbReference type="InterPro" id="IPR039420">
    <property type="entry name" value="WalR-like"/>
</dbReference>
<evidence type="ECO:0000256" key="3">
    <source>
        <dbReference type="ARBA" id="ARBA00023012"/>
    </source>
</evidence>
<proteinExistence type="predicted"/>
<dbReference type="SMART" id="SM00448">
    <property type="entry name" value="REC"/>
    <property type="match status" value="1"/>
</dbReference>
<accession>A0A0H2KLZ9</accession>
<comment type="caution">
    <text evidence="11">The sequence shown here is derived from an EMBL/GenBank/DDBJ whole genome shotgun (WGS) entry which is preliminary data.</text>
</comment>
<dbReference type="Proteomes" id="UP000035265">
    <property type="component" value="Unassembled WGS sequence"/>
</dbReference>
<dbReference type="PROSITE" id="PS51755">
    <property type="entry name" value="OMPR_PHOB"/>
    <property type="match status" value="1"/>
</dbReference>
<dbReference type="PROSITE" id="PS50110">
    <property type="entry name" value="RESPONSE_REGULATORY"/>
    <property type="match status" value="1"/>
</dbReference>
<dbReference type="GO" id="GO:0006355">
    <property type="term" value="P:regulation of DNA-templated transcription"/>
    <property type="evidence" value="ECO:0007669"/>
    <property type="project" value="InterPro"/>
</dbReference>
<dbReference type="InterPro" id="IPR036388">
    <property type="entry name" value="WH-like_DNA-bd_sf"/>
</dbReference>
<dbReference type="Gene3D" id="1.10.10.10">
    <property type="entry name" value="Winged helix-like DNA-binding domain superfamily/Winged helix DNA-binding domain"/>
    <property type="match status" value="1"/>
</dbReference>
<protein>
    <submittedName>
        <fullName evidence="11">Transcriptional regulator</fullName>
    </submittedName>
</protein>
<feature type="domain" description="Response regulatory" evidence="9">
    <location>
        <begin position="6"/>
        <end position="120"/>
    </location>
</feature>
<dbReference type="SMART" id="SM00862">
    <property type="entry name" value="Trans_reg_C"/>
    <property type="match status" value="1"/>
</dbReference>
<dbReference type="InterPro" id="IPR001867">
    <property type="entry name" value="OmpR/PhoB-type_DNA-bd"/>
</dbReference>
<dbReference type="CDD" id="cd00383">
    <property type="entry name" value="trans_reg_C"/>
    <property type="match status" value="1"/>
</dbReference>
<name>A0A0H2KLZ9_9MICO</name>
<dbReference type="GO" id="GO:0005829">
    <property type="term" value="C:cytosol"/>
    <property type="evidence" value="ECO:0007669"/>
    <property type="project" value="TreeGrafter"/>
</dbReference>
<comment type="subcellular location">
    <subcellularLocation>
        <location evidence="1">Cytoplasm</location>
    </subcellularLocation>
</comment>
<keyword evidence="6" id="KW-0804">Transcription</keyword>
<dbReference type="InterPro" id="IPR001789">
    <property type="entry name" value="Sig_transdc_resp-reg_receiver"/>
</dbReference>
<dbReference type="SUPFAM" id="SSF52172">
    <property type="entry name" value="CheY-like"/>
    <property type="match status" value="1"/>
</dbReference>
<keyword evidence="2 7" id="KW-0597">Phosphoprotein</keyword>
<dbReference type="EMBL" id="JNBQ01000055">
    <property type="protein sequence ID" value="KLN32934.1"/>
    <property type="molecule type" value="Genomic_DNA"/>
</dbReference>
<evidence type="ECO:0000256" key="8">
    <source>
        <dbReference type="PROSITE-ProRule" id="PRU01091"/>
    </source>
</evidence>
<dbReference type="PATRIC" id="fig|264251.5.peg.4124"/>
<evidence type="ECO:0000256" key="4">
    <source>
        <dbReference type="ARBA" id="ARBA00023015"/>
    </source>
</evidence>
<dbReference type="STRING" id="264251.FB00_20350"/>
<evidence type="ECO:0000256" key="6">
    <source>
        <dbReference type="ARBA" id="ARBA00023163"/>
    </source>
</evidence>
<evidence type="ECO:0000259" key="9">
    <source>
        <dbReference type="PROSITE" id="PS50110"/>
    </source>
</evidence>
<organism evidence="11 12">
    <name type="scientific">Cellulosimicrobium funkei</name>
    <dbReference type="NCBI Taxonomy" id="264251"/>
    <lineage>
        <taxon>Bacteria</taxon>
        <taxon>Bacillati</taxon>
        <taxon>Actinomycetota</taxon>
        <taxon>Actinomycetes</taxon>
        <taxon>Micrococcales</taxon>
        <taxon>Promicromonosporaceae</taxon>
        <taxon>Cellulosimicrobium</taxon>
    </lineage>
</organism>
<keyword evidence="5 8" id="KW-0238">DNA-binding</keyword>
<evidence type="ECO:0000256" key="1">
    <source>
        <dbReference type="ARBA" id="ARBA00004496"/>
    </source>
</evidence>
<evidence type="ECO:0000256" key="5">
    <source>
        <dbReference type="ARBA" id="ARBA00023125"/>
    </source>
</evidence>
<feature type="domain" description="OmpR/PhoB-type" evidence="10">
    <location>
        <begin position="130"/>
        <end position="223"/>
    </location>
</feature>
<dbReference type="InterPro" id="IPR016032">
    <property type="entry name" value="Sig_transdc_resp-reg_C-effctor"/>
</dbReference>
<evidence type="ECO:0000259" key="10">
    <source>
        <dbReference type="PROSITE" id="PS51755"/>
    </source>
</evidence>
<evidence type="ECO:0000256" key="2">
    <source>
        <dbReference type="ARBA" id="ARBA00022553"/>
    </source>
</evidence>
<evidence type="ECO:0000256" key="7">
    <source>
        <dbReference type="PROSITE-ProRule" id="PRU00169"/>
    </source>
</evidence>
<evidence type="ECO:0000313" key="12">
    <source>
        <dbReference type="Proteomes" id="UP000035265"/>
    </source>
</evidence>
<dbReference type="Gene3D" id="3.40.50.2300">
    <property type="match status" value="1"/>
</dbReference>
<dbReference type="GO" id="GO:0032993">
    <property type="term" value="C:protein-DNA complex"/>
    <property type="evidence" value="ECO:0007669"/>
    <property type="project" value="TreeGrafter"/>
</dbReference>
<feature type="modified residue" description="4-aspartylphosphate" evidence="7">
    <location>
        <position position="55"/>
    </location>
</feature>
<keyword evidence="12" id="KW-1185">Reference proteome</keyword>
<dbReference type="Pfam" id="PF00072">
    <property type="entry name" value="Response_reg"/>
    <property type="match status" value="1"/>
</dbReference>
<reference evidence="11 12" key="1">
    <citation type="submission" date="2014-05" db="EMBL/GenBank/DDBJ databases">
        <title>Cellulosimicrobium funkei U11 genome.</title>
        <authorList>
            <person name="Hu C."/>
            <person name="Gong Y."/>
            <person name="Wan W."/>
            <person name="Jiang M."/>
        </authorList>
    </citation>
    <scope>NUCLEOTIDE SEQUENCE [LARGE SCALE GENOMIC DNA]</scope>
    <source>
        <strain evidence="11 12">U11</strain>
    </source>
</reference>
<feature type="DNA-binding region" description="OmpR/PhoB-type" evidence="8">
    <location>
        <begin position="130"/>
        <end position="223"/>
    </location>
</feature>
<keyword evidence="3" id="KW-0902">Two-component regulatory system</keyword>
<keyword evidence="4" id="KW-0805">Transcription regulation</keyword>
<dbReference type="GO" id="GO:0000156">
    <property type="term" value="F:phosphorelay response regulator activity"/>
    <property type="evidence" value="ECO:0007669"/>
    <property type="project" value="TreeGrafter"/>
</dbReference>
<dbReference type="Pfam" id="PF00486">
    <property type="entry name" value="Trans_reg_C"/>
    <property type="match status" value="1"/>
</dbReference>
<dbReference type="AlphaFoldDB" id="A0A0H2KLZ9"/>
<dbReference type="SUPFAM" id="SSF46894">
    <property type="entry name" value="C-terminal effector domain of the bipartite response regulators"/>
    <property type="match status" value="1"/>
</dbReference>